<name>A0A167IMA6_CALVF</name>
<evidence type="ECO:0000313" key="2">
    <source>
        <dbReference type="Proteomes" id="UP000076738"/>
    </source>
</evidence>
<dbReference type="AlphaFoldDB" id="A0A167IMA6"/>
<proteinExistence type="predicted"/>
<dbReference type="Proteomes" id="UP000076738">
    <property type="component" value="Unassembled WGS sequence"/>
</dbReference>
<gene>
    <name evidence="1" type="ORF">CALVIDRAFT_294504</name>
</gene>
<reference evidence="1 2" key="1">
    <citation type="journal article" date="2016" name="Mol. Biol. Evol.">
        <title>Comparative Genomics of Early-Diverging Mushroom-Forming Fungi Provides Insights into the Origins of Lignocellulose Decay Capabilities.</title>
        <authorList>
            <person name="Nagy L.G."/>
            <person name="Riley R."/>
            <person name="Tritt A."/>
            <person name="Adam C."/>
            <person name="Daum C."/>
            <person name="Floudas D."/>
            <person name="Sun H."/>
            <person name="Yadav J.S."/>
            <person name="Pangilinan J."/>
            <person name="Larsson K.H."/>
            <person name="Matsuura K."/>
            <person name="Barry K."/>
            <person name="Labutti K."/>
            <person name="Kuo R."/>
            <person name="Ohm R.A."/>
            <person name="Bhattacharya S.S."/>
            <person name="Shirouzu T."/>
            <person name="Yoshinaga Y."/>
            <person name="Martin F.M."/>
            <person name="Grigoriev I.V."/>
            <person name="Hibbett D.S."/>
        </authorList>
    </citation>
    <scope>NUCLEOTIDE SEQUENCE [LARGE SCALE GENOMIC DNA]</scope>
    <source>
        <strain evidence="1 2">TUFC12733</strain>
    </source>
</reference>
<protein>
    <submittedName>
        <fullName evidence="1">Uncharacterized protein</fullName>
    </submittedName>
</protein>
<sequence>MPSRQDQRAFIGSNMSFSLFVPPIVAANVPIKLSLYCCLFDTPWPDPALLLPRNVKWNRCELDSASRLSGCSTAGDALMNSNR</sequence>
<accession>A0A167IMA6</accession>
<organism evidence="1 2">
    <name type="scientific">Calocera viscosa (strain TUFC12733)</name>
    <dbReference type="NCBI Taxonomy" id="1330018"/>
    <lineage>
        <taxon>Eukaryota</taxon>
        <taxon>Fungi</taxon>
        <taxon>Dikarya</taxon>
        <taxon>Basidiomycota</taxon>
        <taxon>Agaricomycotina</taxon>
        <taxon>Dacrymycetes</taxon>
        <taxon>Dacrymycetales</taxon>
        <taxon>Dacrymycetaceae</taxon>
        <taxon>Calocera</taxon>
    </lineage>
</organism>
<dbReference type="EMBL" id="KV417307">
    <property type="protein sequence ID" value="KZO92780.1"/>
    <property type="molecule type" value="Genomic_DNA"/>
</dbReference>
<keyword evidence="2" id="KW-1185">Reference proteome</keyword>
<evidence type="ECO:0000313" key="1">
    <source>
        <dbReference type="EMBL" id="KZO92780.1"/>
    </source>
</evidence>